<name>A0A8J4Y4Y1_CHIOP</name>
<dbReference type="EMBL" id="JACEEZ010020127">
    <property type="protein sequence ID" value="KAG0714950.1"/>
    <property type="molecule type" value="Genomic_DNA"/>
</dbReference>
<organism evidence="2 3">
    <name type="scientific">Chionoecetes opilio</name>
    <name type="common">Atlantic snow crab</name>
    <name type="synonym">Cancer opilio</name>
    <dbReference type="NCBI Taxonomy" id="41210"/>
    <lineage>
        <taxon>Eukaryota</taxon>
        <taxon>Metazoa</taxon>
        <taxon>Ecdysozoa</taxon>
        <taxon>Arthropoda</taxon>
        <taxon>Crustacea</taxon>
        <taxon>Multicrustacea</taxon>
        <taxon>Malacostraca</taxon>
        <taxon>Eumalacostraca</taxon>
        <taxon>Eucarida</taxon>
        <taxon>Decapoda</taxon>
        <taxon>Pleocyemata</taxon>
        <taxon>Brachyura</taxon>
        <taxon>Eubrachyura</taxon>
        <taxon>Majoidea</taxon>
        <taxon>Majidae</taxon>
        <taxon>Chionoecetes</taxon>
    </lineage>
</organism>
<reference evidence="2" key="1">
    <citation type="submission" date="2020-07" db="EMBL/GenBank/DDBJ databases">
        <title>The High-quality genome of the commercially important snow crab, Chionoecetes opilio.</title>
        <authorList>
            <person name="Jeong J.-H."/>
            <person name="Ryu S."/>
        </authorList>
    </citation>
    <scope>NUCLEOTIDE SEQUENCE</scope>
    <source>
        <strain evidence="2">MADBK_172401_WGS</strain>
        <tissue evidence="2">Digestive gland</tissue>
    </source>
</reference>
<dbReference type="AlphaFoldDB" id="A0A8J4Y4Y1"/>
<dbReference type="OrthoDB" id="6370186at2759"/>
<keyword evidence="3" id="KW-1185">Reference proteome</keyword>
<dbReference type="Proteomes" id="UP000770661">
    <property type="component" value="Unassembled WGS sequence"/>
</dbReference>
<sequence>MVLLPQHRSSMRHQSVGYRSRSLSPKPRAPYLWHERETDSSDRQSRKGFYRVDYGPNKSEETWYLPTFKDKMNFIEKSVVRATSEPRTRAISVPPSTLAVRRTGALSIDPIVRYPNRWRTWPNYYSNYRWPYSTSYDRYWPYSGQTEGPYSGRLWNTPSYRYYSSPLSLSTSWRVSSWKLRGDIS</sequence>
<evidence type="ECO:0000313" key="2">
    <source>
        <dbReference type="EMBL" id="KAG0714950.1"/>
    </source>
</evidence>
<proteinExistence type="predicted"/>
<feature type="region of interest" description="Disordered" evidence="1">
    <location>
        <begin position="1"/>
        <end position="39"/>
    </location>
</feature>
<comment type="caution">
    <text evidence="2">The sequence shown here is derived from an EMBL/GenBank/DDBJ whole genome shotgun (WGS) entry which is preliminary data.</text>
</comment>
<evidence type="ECO:0000256" key="1">
    <source>
        <dbReference type="SAM" id="MobiDB-lite"/>
    </source>
</evidence>
<accession>A0A8J4Y4Y1</accession>
<gene>
    <name evidence="2" type="ORF">GWK47_013075</name>
</gene>
<evidence type="ECO:0000313" key="3">
    <source>
        <dbReference type="Proteomes" id="UP000770661"/>
    </source>
</evidence>
<protein>
    <submittedName>
        <fullName evidence="2">Uncharacterized protein</fullName>
    </submittedName>
</protein>